<feature type="signal peptide" evidence="1">
    <location>
        <begin position="1"/>
        <end position="18"/>
    </location>
</feature>
<name>A0A850QET2_9BURK</name>
<comment type="caution">
    <text evidence="2">The sequence shown here is derived from an EMBL/GenBank/DDBJ whole genome shotgun (WGS) entry which is preliminary data.</text>
</comment>
<evidence type="ECO:0000313" key="2">
    <source>
        <dbReference type="EMBL" id="NVO77699.1"/>
    </source>
</evidence>
<dbReference type="EMBL" id="JABXYJ010000004">
    <property type="protein sequence ID" value="NVO77699.1"/>
    <property type="molecule type" value="Genomic_DNA"/>
</dbReference>
<sequence length="164" mass="18320">MRLLLAALLLSLSAWAPAAEVRFDAFYFFQPDPVLQQKGVTADNLGRYSRTLQSKIYQTLKKAKIPATSGYLVIAIRSDGATASWLDMSPALHEYYAGQIDDIVQKLPPFEVKSGIVVFAMKMAVDTPVQTRKARPEPSDWADARKKISHPDNIEELVLSVWPE</sequence>
<gene>
    <name evidence="2" type="ORF">HV832_07620</name>
</gene>
<keyword evidence="1" id="KW-0732">Signal</keyword>
<keyword evidence="3" id="KW-1185">Reference proteome</keyword>
<dbReference type="AlphaFoldDB" id="A0A850QET2"/>
<protein>
    <submittedName>
        <fullName evidence="2">Uncharacterized protein</fullName>
    </submittedName>
</protein>
<dbReference type="Proteomes" id="UP000588051">
    <property type="component" value="Unassembled WGS sequence"/>
</dbReference>
<organism evidence="2 3">
    <name type="scientific">Undibacterium oligocarboniphilum</name>
    <dbReference type="NCBI Taxonomy" id="666702"/>
    <lineage>
        <taxon>Bacteria</taxon>
        <taxon>Pseudomonadati</taxon>
        <taxon>Pseudomonadota</taxon>
        <taxon>Betaproteobacteria</taxon>
        <taxon>Burkholderiales</taxon>
        <taxon>Oxalobacteraceae</taxon>
        <taxon>Undibacterium</taxon>
    </lineage>
</organism>
<accession>A0A850QET2</accession>
<reference evidence="2 3" key="1">
    <citation type="submission" date="2020-06" db="EMBL/GenBank/DDBJ databases">
        <authorList>
            <person name="Qiu C."/>
            <person name="Liu Z."/>
        </authorList>
    </citation>
    <scope>NUCLEOTIDE SEQUENCE [LARGE SCALE GENOMIC DNA]</scope>
    <source>
        <strain evidence="2 3">EM 1</strain>
    </source>
</reference>
<evidence type="ECO:0000256" key="1">
    <source>
        <dbReference type="SAM" id="SignalP"/>
    </source>
</evidence>
<proteinExistence type="predicted"/>
<feature type="chain" id="PRO_5032485713" evidence="1">
    <location>
        <begin position="19"/>
        <end position="164"/>
    </location>
</feature>
<evidence type="ECO:0000313" key="3">
    <source>
        <dbReference type="Proteomes" id="UP000588051"/>
    </source>
</evidence>
<dbReference type="RefSeq" id="WP_176802978.1">
    <property type="nucleotide sequence ID" value="NZ_JABXYJ010000004.1"/>
</dbReference>